<reference evidence="4 5" key="1">
    <citation type="submission" date="2017-03" db="EMBL/GenBank/DDBJ databases">
        <title>Comparative genomics of honeybee gut symbionts reveal geographically distinct and subgroup specific antibiotic resistance.</title>
        <authorList>
            <person name="Ludvigsen J."/>
            <person name="Porcellato D."/>
            <person name="Labee-Lund T.M."/>
            <person name="Amdam G.V."/>
            <person name="Rudi K."/>
        </authorList>
    </citation>
    <scope>NUCLEOTIDE SEQUENCE [LARGE SCALE GENOMIC DNA]</scope>
    <source>
        <strain evidence="2 5">A-7-12</strain>
        <strain evidence="3 4">A-9-12</strain>
    </source>
</reference>
<feature type="coiled-coil region" evidence="1">
    <location>
        <begin position="21"/>
        <end position="48"/>
    </location>
</feature>
<proteinExistence type="predicted"/>
<dbReference type="SUPFAM" id="SSF48452">
    <property type="entry name" value="TPR-like"/>
    <property type="match status" value="1"/>
</dbReference>
<sequence>MFSFFKKNKQKVKEPKAEINASLTSEQIVEIEQSIQQLQQQIANSDDAKLLAVLNEKTGMLYHQLERIDLAIEYLEISLQHKKSIGEGYKILMSLYNLKRAEAATNGSMADIDFWMNKMDSMRNIAKQVTILRD</sequence>
<dbReference type="Proteomes" id="UP000194800">
    <property type="component" value="Unassembled WGS sequence"/>
</dbReference>
<keyword evidence="4" id="KW-1185">Reference proteome</keyword>
<name>A0A242NLT1_9GAMM</name>
<evidence type="ECO:0000313" key="5">
    <source>
        <dbReference type="Proteomes" id="UP000194977"/>
    </source>
</evidence>
<keyword evidence="1" id="KW-0175">Coiled coil</keyword>
<dbReference type="AlphaFoldDB" id="A0A242NLT1"/>
<protein>
    <recommendedName>
        <fullName evidence="6">Tetratricopeptide repeat protein</fullName>
    </recommendedName>
</protein>
<dbReference type="Gene3D" id="1.25.40.10">
    <property type="entry name" value="Tetratricopeptide repeat domain"/>
    <property type="match status" value="1"/>
</dbReference>
<dbReference type="Proteomes" id="UP000194977">
    <property type="component" value="Unassembled WGS sequence"/>
</dbReference>
<organism evidence="2 5">
    <name type="scientific">Gilliamella apicola</name>
    <dbReference type="NCBI Taxonomy" id="1196095"/>
    <lineage>
        <taxon>Bacteria</taxon>
        <taxon>Pseudomonadati</taxon>
        <taxon>Pseudomonadota</taxon>
        <taxon>Gammaproteobacteria</taxon>
        <taxon>Orbales</taxon>
        <taxon>Orbaceae</taxon>
        <taxon>Gilliamella</taxon>
    </lineage>
</organism>
<dbReference type="RefSeq" id="WP_086271498.1">
    <property type="nucleotide sequence ID" value="NZ_CAMLEZ010000001.1"/>
</dbReference>
<evidence type="ECO:0000313" key="4">
    <source>
        <dbReference type="Proteomes" id="UP000194800"/>
    </source>
</evidence>
<evidence type="ECO:0000256" key="1">
    <source>
        <dbReference type="SAM" id="Coils"/>
    </source>
</evidence>
<gene>
    <name evidence="3" type="ORF">B6C91_02980</name>
    <name evidence="2" type="ORF">B6D08_00410</name>
</gene>
<evidence type="ECO:0000313" key="3">
    <source>
        <dbReference type="EMBL" id="OTQ11166.1"/>
    </source>
</evidence>
<comment type="caution">
    <text evidence="2">The sequence shown here is derived from an EMBL/GenBank/DDBJ whole genome shotgun (WGS) entry which is preliminary data.</text>
</comment>
<dbReference type="EMBL" id="NART01000008">
    <property type="protein sequence ID" value="OTQ11166.1"/>
    <property type="molecule type" value="Genomic_DNA"/>
</dbReference>
<accession>A0A242NLT1</accession>
<dbReference type="InterPro" id="IPR011990">
    <property type="entry name" value="TPR-like_helical_dom_sf"/>
</dbReference>
<dbReference type="EMBL" id="NARP01000001">
    <property type="protein sequence ID" value="OTQ01692.1"/>
    <property type="molecule type" value="Genomic_DNA"/>
</dbReference>
<evidence type="ECO:0008006" key="6">
    <source>
        <dbReference type="Google" id="ProtNLM"/>
    </source>
</evidence>
<evidence type="ECO:0000313" key="2">
    <source>
        <dbReference type="EMBL" id="OTQ01692.1"/>
    </source>
</evidence>
<dbReference type="OrthoDB" id="7066280at2"/>